<evidence type="ECO:0000256" key="3">
    <source>
        <dbReference type="ARBA" id="ARBA00022692"/>
    </source>
</evidence>
<evidence type="ECO:0000256" key="6">
    <source>
        <dbReference type="SAM" id="Phobius"/>
    </source>
</evidence>
<protein>
    <submittedName>
        <fullName evidence="7">FTR1 family protein</fullName>
    </submittedName>
</protein>
<sequence length="597" mass="65802">MKRFSNFYRADSVRRIGAILLIMLLLGALPWARSAIASEQKDLAASLLTIAGGALVDAGKHNWTDVKAELERFSELWGKLQPEQTDLTRSITDALKTAHEAIEKAGQQPDEAYEALSALTKLTDQYVSAAAGKTEQPDGKEQGAKLLPLFKQSLAKLQDGSLEAAQKSFRQVIAAWPRLEKAIRQDNRTVYGKLETAMSLTRIALQAEPPRIEQAEQELNVIIQLVEDYSSGKLNKADEATEADRHITVAEMLLLLEEAQTQISALNAAAAYDKVQQFILLWPSIETQVSTRSKSAYQRVENKMIELSGFLVSQPPDFEKASKGVGDLHSELEPYKETEIFSMWDAVIILLREGMEALLVLTALLAFLNRTGHADKRKWVWSGVGTGLLLSGLMAVVLTYYISQAIAGTSRELVEGLTGLMAAVFMLAVGIWLHGKSNARTWNAYMNRQAGGALAKGSLWSLFILSGLAVLREGAETVVIYVGMAASIPMSELLLGILIAFAILAVAGFLIIRFSVRLPLRPFFLAAVVLMNYLVFRFAGESLHSLQVAGYISAHPSDKLLMVEWAGIYPTWETTLTQAVLLIYLVIQFCWAELRRS</sequence>
<dbReference type="GO" id="GO:0033573">
    <property type="term" value="C:high-affinity iron permease complex"/>
    <property type="evidence" value="ECO:0007669"/>
    <property type="project" value="InterPro"/>
</dbReference>
<comment type="caution">
    <text evidence="7">The sequence shown here is derived from an EMBL/GenBank/DDBJ whole genome shotgun (WGS) entry which is preliminary data.</text>
</comment>
<evidence type="ECO:0000256" key="5">
    <source>
        <dbReference type="ARBA" id="ARBA00023136"/>
    </source>
</evidence>
<feature type="transmembrane region" description="Helical" evidence="6">
    <location>
        <begin position="379"/>
        <end position="402"/>
    </location>
</feature>
<feature type="transmembrane region" description="Helical" evidence="6">
    <location>
        <begin position="575"/>
        <end position="594"/>
    </location>
</feature>
<keyword evidence="5 6" id="KW-0472">Membrane</keyword>
<name>A0A934J6J5_9BACL</name>
<keyword evidence="3 6" id="KW-0812">Transmembrane</keyword>
<feature type="transmembrane region" description="Helical" evidence="6">
    <location>
        <begin position="343"/>
        <end position="367"/>
    </location>
</feature>
<gene>
    <name evidence="7" type="ORF">JFN88_10230</name>
</gene>
<organism evidence="7 8">
    <name type="scientific">Paenibacillus roseus</name>
    <dbReference type="NCBI Taxonomy" id="2798579"/>
    <lineage>
        <taxon>Bacteria</taxon>
        <taxon>Bacillati</taxon>
        <taxon>Bacillota</taxon>
        <taxon>Bacilli</taxon>
        <taxon>Bacillales</taxon>
        <taxon>Paenibacillaceae</taxon>
        <taxon>Paenibacillus</taxon>
    </lineage>
</organism>
<evidence type="ECO:0000313" key="7">
    <source>
        <dbReference type="EMBL" id="MBJ6361671.1"/>
    </source>
</evidence>
<dbReference type="Proteomes" id="UP000640274">
    <property type="component" value="Unassembled WGS sequence"/>
</dbReference>
<evidence type="ECO:0000313" key="8">
    <source>
        <dbReference type="Proteomes" id="UP000640274"/>
    </source>
</evidence>
<dbReference type="GO" id="GO:0015093">
    <property type="term" value="F:ferrous iron transmembrane transporter activity"/>
    <property type="evidence" value="ECO:0007669"/>
    <property type="project" value="TreeGrafter"/>
</dbReference>
<dbReference type="Pfam" id="PF03239">
    <property type="entry name" value="FTR1"/>
    <property type="match status" value="1"/>
</dbReference>
<dbReference type="AlphaFoldDB" id="A0A934J6J5"/>
<dbReference type="EMBL" id="JAELUP010000037">
    <property type="protein sequence ID" value="MBJ6361671.1"/>
    <property type="molecule type" value="Genomic_DNA"/>
</dbReference>
<feature type="transmembrane region" description="Helical" evidence="6">
    <location>
        <begin position="478"/>
        <end position="511"/>
    </location>
</feature>
<evidence type="ECO:0000256" key="1">
    <source>
        <dbReference type="ARBA" id="ARBA00004141"/>
    </source>
</evidence>
<proteinExistence type="inferred from homology"/>
<feature type="transmembrane region" description="Helical" evidence="6">
    <location>
        <begin position="453"/>
        <end position="472"/>
    </location>
</feature>
<feature type="transmembrane region" description="Helical" evidence="6">
    <location>
        <begin position="414"/>
        <end position="433"/>
    </location>
</feature>
<evidence type="ECO:0000256" key="4">
    <source>
        <dbReference type="ARBA" id="ARBA00022989"/>
    </source>
</evidence>
<comment type="subcellular location">
    <subcellularLocation>
        <location evidence="1">Membrane</location>
        <topology evidence="1">Multi-pass membrane protein</topology>
    </subcellularLocation>
</comment>
<comment type="similarity">
    <text evidence="2">Belongs to the oxidase-dependent Fe transporter (OFeT) (TC 9.A.10.1) family.</text>
</comment>
<dbReference type="RefSeq" id="WP_199019224.1">
    <property type="nucleotide sequence ID" value="NZ_JAELUP010000037.1"/>
</dbReference>
<accession>A0A934J6J5</accession>
<reference evidence="7" key="1">
    <citation type="submission" date="2020-12" db="EMBL/GenBank/DDBJ databases">
        <authorList>
            <person name="Huq M.A."/>
        </authorList>
    </citation>
    <scope>NUCLEOTIDE SEQUENCE</scope>
    <source>
        <strain evidence="7">MAHUQ-46</strain>
    </source>
</reference>
<keyword evidence="4 6" id="KW-1133">Transmembrane helix</keyword>
<dbReference type="PANTHER" id="PTHR31632:SF2">
    <property type="entry name" value="PLASMA MEMBRANE IRON PERMEASE"/>
    <property type="match status" value="1"/>
</dbReference>
<feature type="transmembrane region" description="Helical" evidence="6">
    <location>
        <begin position="523"/>
        <end position="540"/>
    </location>
</feature>
<dbReference type="PANTHER" id="PTHR31632">
    <property type="entry name" value="IRON TRANSPORTER FTH1"/>
    <property type="match status" value="1"/>
</dbReference>
<evidence type="ECO:0000256" key="2">
    <source>
        <dbReference type="ARBA" id="ARBA00008333"/>
    </source>
</evidence>
<dbReference type="InterPro" id="IPR004923">
    <property type="entry name" value="FTR1/Fip1/EfeU"/>
</dbReference>
<keyword evidence="8" id="KW-1185">Reference proteome</keyword>